<reference evidence="2" key="1">
    <citation type="submission" date="2021-01" db="EMBL/GenBank/DDBJ databases">
        <title>Tabrizicola alba sp. nov. a motile alkaliphilic bacterium isolated from a soda lake.</title>
        <authorList>
            <person name="Szuroczki S."/>
            <person name="Abbaszade G."/>
            <person name="Schumann P."/>
            <person name="Toth E."/>
        </authorList>
    </citation>
    <scope>NUCLEOTIDE SEQUENCE</scope>
    <source>
        <strain evidence="2">DMG-N-6</strain>
    </source>
</reference>
<dbReference type="InterPro" id="IPR038610">
    <property type="entry name" value="FliK-like_C_sf"/>
</dbReference>
<evidence type="ECO:0000313" key="2">
    <source>
        <dbReference type="EMBL" id="MBL4917005.1"/>
    </source>
</evidence>
<keyword evidence="2" id="KW-0966">Cell projection</keyword>
<organism evidence="2 3">
    <name type="scientific">Szabonella alba</name>
    <dbReference type="NCBI Taxonomy" id="2804194"/>
    <lineage>
        <taxon>Bacteria</taxon>
        <taxon>Pseudomonadati</taxon>
        <taxon>Pseudomonadota</taxon>
        <taxon>Alphaproteobacteria</taxon>
        <taxon>Rhodobacterales</taxon>
        <taxon>Paracoccaceae</taxon>
        <taxon>Szabonella</taxon>
    </lineage>
</organism>
<proteinExistence type="predicted"/>
<keyword evidence="2" id="KW-0969">Cilium</keyword>
<sequence length="112" mass="12099">MTELSLAPEELGRLRIQLTPEGDRIRIVLSAELPETLDLLRRSVTEFTEDLRRMGFASASFDFAGWDGRQGTASPPFVVDPEADSGAGPKAAEAPLVLHLAAPRSAGLDLRL</sequence>
<dbReference type="CDD" id="cd17470">
    <property type="entry name" value="T3SS_Flik_C"/>
    <property type="match status" value="1"/>
</dbReference>
<accession>A0A8K0VD88</accession>
<feature type="domain" description="Flagellar hook-length control protein-like C-terminal" evidence="1">
    <location>
        <begin position="2"/>
        <end position="64"/>
    </location>
</feature>
<evidence type="ECO:0000259" key="1">
    <source>
        <dbReference type="Pfam" id="PF02120"/>
    </source>
</evidence>
<comment type="caution">
    <text evidence="2">The sequence shown here is derived from an EMBL/GenBank/DDBJ whole genome shotgun (WGS) entry which is preliminary data.</text>
</comment>
<dbReference type="AlphaFoldDB" id="A0A8K0VD88"/>
<gene>
    <name evidence="2" type="ORF">JL811_07185</name>
</gene>
<dbReference type="Proteomes" id="UP000648908">
    <property type="component" value="Unassembled WGS sequence"/>
</dbReference>
<dbReference type="Pfam" id="PF02120">
    <property type="entry name" value="Flg_hook"/>
    <property type="match status" value="1"/>
</dbReference>
<keyword evidence="3" id="KW-1185">Reference proteome</keyword>
<keyword evidence="2" id="KW-0282">Flagellum</keyword>
<dbReference type="Gene3D" id="3.30.750.140">
    <property type="match status" value="1"/>
</dbReference>
<protein>
    <submittedName>
        <fullName evidence="2">Flagellar hook-length control protein FliK</fullName>
    </submittedName>
</protein>
<dbReference type="InterPro" id="IPR021136">
    <property type="entry name" value="Flagellar_hook_control-like_C"/>
</dbReference>
<evidence type="ECO:0000313" key="3">
    <source>
        <dbReference type="Proteomes" id="UP000648908"/>
    </source>
</evidence>
<dbReference type="EMBL" id="JAESVN010000002">
    <property type="protein sequence ID" value="MBL4917005.1"/>
    <property type="molecule type" value="Genomic_DNA"/>
</dbReference>
<name>A0A8K0VD88_9RHOB</name>